<reference evidence="2" key="1">
    <citation type="journal article" date="2021" name="Proc. Natl. Acad. Sci. U.S.A.">
        <title>A Catalog of Tens of Thousands of Viruses from Human Metagenomes Reveals Hidden Associations with Chronic Diseases.</title>
        <authorList>
            <person name="Tisza M.J."/>
            <person name="Buck C.B."/>
        </authorList>
    </citation>
    <scope>NUCLEOTIDE SEQUENCE</scope>
    <source>
        <strain evidence="2">Ctikv1</strain>
    </source>
</reference>
<sequence>MAIKHKRIIDKKMIKAIRTNHCEYCGRLCNIEPHHVFSRGSGGGDIRENLIQLCSQCHVNTHAGNMPNKETCLKIIAKREHTDAETIYVINRKAMGYDI</sequence>
<dbReference type="GO" id="GO:0008270">
    <property type="term" value="F:zinc ion binding"/>
    <property type="evidence" value="ECO:0007669"/>
    <property type="project" value="InterPro"/>
</dbReference>
<name>A0A8S5N2V0_9CAUD</name>
<dbReference type="GO" id="GO:0004519">
    <property type="term" value="F:endonuclease activity"/>
    <property type="evidence" value="ECO:0007669"/>
    <property type="project" value="UniProtKB-KW"/>
</dbReference>
<dbReference type="GO" id="GO:0003676">
    <property type="term" value="F:nucleic acid binding"/>
    <property type="evidence" value="ECO:0007669"/>
    <property type="project" value="InterPro"/>
</dbReference>
<protein>
    <submittedName>
        <fullName evidence="2">HNH endonuclease</fullName>
    </submittedName>
</protein>
<keyword evidence="2" id="KW-0378">Hydrolase</keyword>
<organism evidence="2">
    <name type="scientific">Caudovirales sp. ctikv1</name>
    <dbReference type="NCBI Taxonomy" id="2826781"/>
    <lineage>
        <taxon>Viruses</taxon>
        <taxon>Duplodnaviria</taxon>
        <taxon>Heunggongvirae</taxon>
        <taxon>Uroviricota</taxon>
        <taxon>Caudoviricetes</taxon>
    </lineage>
</organism>
<accession>A0A8S5N2V0</accession>
<dbReference type="Pfam" id="PF01844">
    <property type="entry name" value="HNH"/>
    <property type="match status" value="1"/>
</dbReference>
<evidence type="ECO:0000313" key="2">
    <source>
        <dbReference type="EMBL" id="DAD88663.1"/>
    </source>
</evidence>
<dbReference type="InterPro" id="IPR003615">
    <property type="entry name" value="HNH_nuc"/>
</dbReference>
<feature type="domain" description="HNH" evidence="1">
    <location>
        <begin position="22"/>
        <end position="63"/>
    </location>
</feature>
<dbReference type="EMBL" id="BK015046">
    <property type="protein sequence ID" value="DAD88663.1"/>
    <property type="molecule type" value="Genomic_DNA"/>
</dbReference>
<dbReference type="Gene3D" id="1.10.30.50">
    <property type="match status" value="1"/>
</dbReference>
<dbReference type="CDD" id="cd00085">
    <property type="entry name" value="HNHc"/>
    <property type="match status" value="1"/>
</dbReference>
<keyword evidence="2" id="KW-0255">Endonuclease</keyword>
<dbReference type="InterPro" id="IPR002711">
    <property type="entry name" value="HNH"/>
</dbReference>
<proteinExistence type="predicted"/>
<evidence type="ECO:0000259" key="1">
    <source>
        <dbReference type="Pfam" id="PF01844"/>
    </source>
</evidence>
<keyword evidence="2" id="KW-0540">Nuclease</keyword>